<evidence type="ECO:0000256" key="2">
    <source>
        <dbReference type="ARBA" id="ARBA00001946"/>
    </source>
</evidence>
<evidence type="ECO:0000259" key="15">
    <source>
        <dbReference type="Pfam" id="PF09298"/>
    </source>
</evidence>
<feature type="active site" description="Proton acceptor" evidence="11">
    <location>
        <position position="110"/>
    </location>
</feature>
<dbReference type="UniPathway" id="UPA00139">
    <property type="reaction ID" value="UER00341"/>
</dbReference>
<name>A0A2S0WJN0_9ACTN</name>
<evidence type="ECO:0000259" key="14">
    <source>
        <dbReference type="Pfam" id="PF01557"/>
    </source>
</evidence>
<feature type="binding site" evidence="12">
    <location>
        <position position="105"/>
    </location>
    <ligand>
        <name>substrate</name>
    </ligand>
</feature>
<keyword evidence="7 13" id="KW-0106">Calcium</keyword>
<dbReference type="NCBIfam" id="TIGR01266">
    <property type="entry name" value="fum_ac_acetase"/>
    <property type="match status" value="1"/>
</dbReference>
<dbReference type="Gene3D" id="3.90.850.10">
    <property type="entry name" value="Fumarylacetoacetase-like, C-terminal domain"/>
    <property type="match status" value="1"/>
</dbReference>
<feature type="binding site" evidence="13">
    <location>
        <position position="209"/>
    </location>
    <ligand>
        <name>Mg(2+)</name>
        <dbReference type="ChEBI" id="CHEBI:18420"/>
    </ligand>
</feature>
<gene>
    <name evidence="16" type="primary">fahA</name>
    <name evidence="16" type="ORF">C3E78_04565</name>
</gene>
<dbReference type="GO" id="GO:0046872">
    <property type="term" value="F:metal ion binding"/>
    <property type="evidence" value="ECO:0007669"/>
    <property type="project" value="UniProtKB-KW"/>
</dbReference>
<organism evidence="16 17">
    <name type="scientific">Aeromicrobium chenweiae</name>
    <dbReference type="NCBI Taxonomy" id="2079793"/>
    <lineage>
        <taxon>Bacteria</taxon>
        <taxon>Bacillati</taxon>
        <taxon>Actinomycetota</taxon>
        <taxon>Actinomycetes</taxon>
        <taxon>Propionibacteriales</taxon>
        <taxon>Nocardioidaceae</taxon>
        <taxon>Aeromicrobium</taxon>
    </lineage>
</organism>
<keyword evidence="6" id="KW-0378">Hydrolase</keyword>
<evidence type="ECO:0000256" key="4">
    <source>
        <dbReference type="ARBA" id="ARBA00012094"/>
    </source>
</evidence>
<dbReference type="InterPro" id="IPR015377">
    <property type="entry name" value="Fumarylacetoacetase_N"/>
</dbReference>
<evidence type="ECO:0000313" key="16">
    <source>
        <dbReference type="EMBL" id="AWB91549.1"/>
    </source>
</evidence>
<dbReference type="PANTHER" id="PTHR43069:SF2">
    <property type="entry name" value="FUMARYLACETOACETASE"/>
    <property type="match status" value="1"/>
</dbReference>
<keyword evidence="10" id="KW-0585">Phenylalanine catabolism</keyword>
<feature type="binding site" evidence="13">
    <location>
        <position position="175"/>
    </location>
    <ligand>
        <name>Ca(2+)</name>
        <dbReference type="ChEBI" id="CHEBI:29108"/>
    </ligand>
</feature>
<dbReference type="Gene3D" id="2.30.30.230">
    <property type="entry name" value="Fumarylacetoacetase, N-terminal domain"/>
    <property type="match status" value="1"/>
</dbReference>
<dbReference type="InterPro" id="IPR036663">
    <property type="entry name" value="Fumarylacetoacetase_C_sf"/>
</dbReference>
<evidence type="ECO:0000256" key="6">
    <source>
        <dbReference type="ARBA" id="ARBA00022801"/>
    </source>
</evidence>
<comment type="cofactor">
    <cofactor evidence="1 13">
        <name>Ca(2+)</name>
        <dbReference type="ChEBI" id="CHEBI:29108"/>
    </cofactor>
</comment>
<proteinExistence type="predicted"/>
<feature type="binding site" evidence="12">
    <location>
        <position position="320"/>
    </location>
    <ligand>
        <name>substrate</name>
    </ligand>
</feature>
<feature type="binding site" evidence="12">
    <location>
        <position position="220"/>
    </location>
    <ligand>
        <name>substrate</name>
    </ligand>
</feature>
<dbReference type="KEGG" id="aez:C3E78_04565"/>
<dbReference type="InterPro" id="IPR011234">
    <property type="entry name" value="Fumarylacetoacetase-like_C"/>
</dbReference>
<keyword evidence="8 13" id="KW-0460">Magnesium</keyword>
<evidence type="ECO:0000256" key="12">
    <source>
        <dbReference type="PIRSR" id="PIRSR605959-2"/>
    </source>
</evidence>
<feature type="binding site" evidence="13">
    <location>
        <position position="233"/>
    </location>
    <ligand>
        <name>Mg(2+)</name>
        <dbReference type="ChEBI" id="CHEBI:18420"/>
    </ligand>
</feature>
<dbReference type="Pfam" id="PF09298">
    <property type="entry name" value="FAA_hydrolase_N"/>
    <property type="match status" value="1"/>
</dbReference>
<keyword evidence="17" id="KW-1185">Reference proteome</keyword>
<accession>A0A5F2ERW7</accession>
<dbReference type="SUPFAM" id="SSF56529">
    <property type="entry name" value="FAH"/>
    <property type="match status" value="1"/>
</dbReference>
<dbReference type="Pfam" id="PF01557">
    <property type="entry name" value="FAA_hydrolase"/>
    <property type="match status" value="1"/>
</dbReference>
<evidence type="ECO:0000256" key="13">
    <source>
        <dbReference type="PIRSR" id="PIRSR605959-3"/>
    </source>
</evidence>
<feature type="domain" description="Fumarylacetoacetase N-terminal" evidence="15">
    <location>
        <begin position="8"/>
        <end position="82"/>
    </location>
</feature>
<comment type="pathway">
    <text evidence="3">Amino-acid degradation; L-phenylalanine degradation; acetoacetate and fumarate from L-phenylalanine: step 6/6.</text>
</comment>
<dbReference type="GO" id="GO:0004334">
    <property type="term" value="F:fumarylacetoacetase activity"/>
    <property type="evidence" value="ECO:0007669"/>
    <property type="project" value="UniProtKB-EC"/>
</dbReference>
<dbReference type="InterPro" id="IPR005959">
    <property type="entry name" value="Fumarylacetoacetase"/>
</dbReference>
<evidence type="ECO:0000256" key="9">
    <source>
        <dbReference type="ARBA" id="ARBA00022878"/>
    </source>
</evidence>
<keyword evidence="5 13" id="KW-0479">Metal-binding</keyword>
<evidence type="ECO:0000256" key="10">
    <source>
        <dbReference type="ARBA" id="ARBA00023232"/>
    </source>
</evidence>
<evidence type="ECO:0000256" key="11">
    <source>
        <dbReference type="PIRSR" id="PIRSR605959-1"/>
    </source>
</evidence>
<evidence type="ECO:0000313" key="17">
    <source>
        <dbReference type="Proteomes" id="UP000244384"/>
    </source>
</evidence>
<dbReference type="GO" id="GO:0006572">
    <property type="term" value="P:L-tyrosine catabolic process"/>
    <property type="evidence" value="ECO:0007669"/>
    <property type="project" value="UniProtKB-KW"/>
</dbReference>
<reference evidence="17" key="1">
    <citation type="submission" date="2018-01" db="EMBL/GenBank/DDBJ databases">
        <authorList>
            <person name="Li J."/>
        </authorList>
    </citation>
    <scope>NUCLEOTIDE SEQUENCE [LARGE SCALE GENOMIC DNA]</scope>
    <source>
        <strain evidence="17">592</strain>
    </source>
</reference>
<feature type="binding site" evidence="13">
    <location>
        <position position="209"/>
    </location>
    <ligand>
        <name>Ca(2+)</name>
        <dbReference type="ChEBI" id="CHEBI:29108"/>
    </ligand>
</feature>
<sequence>MTDFGRATLPYCSFVRPGEERARVGVGVGTDVLDLTAASAARGHVHAGLFAAGSLDPLLAAGPLAWHEVRTFVAASLDAFAEHLSPAAGVELVLPFTVADYVDFYASEHHATNVGRLFRPDGAALTPNWKHLPIGYHGRAGTVVASGTPVRRPSGQTRGHDGTIAFGPTAKLDIEAEIGFVVGAGSTLGEPVPTSSFDDHVFGICVVNDWSARDVQAWEYVPLGPFLGKSFATSVSPWVVPLAALAGARVDPPRQDPEPLAYLQDEDAWGLDLELEVIVNGTVLSRAPYAQMYWTPAQMLAHLTANGAALRPGDLFASGTVSGPEQGQRGSLLELSWNGSHPVLLDDGSSRSFLLDGDRVTIAASARLAGGRRIALGQVDGQVVA</sequence>
<dbReference type="GO" id="GO:0006559">
    <property type="term" value="P:L-phenylalanine catabolic process"/>
    <property type="evidence" value="ECO:0007669"/>
    <property type="project" value="UniProtKB-UniPathway"/>
</dbReference>
<evidence type="ECO:0000256" key="7">
    <source>
        <dbReference type="ARBA" id="ARBA00022837"/>
    </source>
</evidence>
<protein>
    <recommendedName>
        <fullName evidence="4">fumarylacetoacetase</fullName>
        <ecNumber evidence="4">3.7.1.2</ecNumber>
    </recommendedName>
</protein>
<feature type="binding site" evidence="12">
    <location>
        <position position="119"/>
    </location>
    <ligand>
        <name>substrate</name>
    </ligand>
</feature>
<dbReference type="EC" id="3.7.1.2" evidence="4"/>
<evidence type="ECO:0000256" key="5">
    <source>
        <dbReference type="ARBA" id="ARBA00022723"/>
    </source>
</evidence>
<feature type="binding site" evidence="13">
    <location>
        <position position="103"/>
    </location>
    <ligand>
        <name>Ca(2+)</name>
        <dbReference type="ChEBI" id="CHEBI:29108"/>
    </ligand>
</feature>
<dbReference type="SUPFAM" id="SSF63433">
    <property type="entry name" value="Fumarylacetoacetate hydrolase, FAH, N-terminal domain"/>
    <property type="match status" value="1"/>
</dbReference>
<dbReference type="Proteomes" id="UP000244384">
    <property type="component" value="Chromosome"/>
</dbReference>
<dbReference type="GO" id="GO:1902000">
    <property type="term" value="P:homogentisate catabolic process"/>
    <property type="evidence" value="ECO:0007669"/>
    <property type="project" value="TreeGrafter"/>
</dbReference>
<dbReference type="FunFam" id="3.90.850.10:FF:000011">
    <property type="entry name" value="Fumarylacetoacetase"/>
    <property type="match status" value="1"/>
</dbReference>
<dbReference type="OrthoDB" id="3766879at2"/>
<feature type="binding site" evidence="13">
    <location>
        <position position="229"/>
    </location>
    <ligand>
        <name>Mg(2+)</name>
        <dbReference type="ChEBI" id="CHEBI:18420"/>
    </ligand>
</feature>
<keyword evidence="9" id="KW-0828">Tyrosine catabolism</keyword>
<feature type="domain" description="Fumarylacetoacetase-like C-terminal" evidence="14">
    <location>
        <begin position="102"/>
        <end position="364"/>
    </location>
</feature>
<feature type="binding site" evidence="12">
    <location>
        <position position="216"/>
    </location>
    <ligand>
        <name>substrate</name>
    </ligand>
</feature>
<evidence type="ECO:0000256" key="8">
    <source>
        <dbReference type="ARBA" id="ARBA00022842"/>
    </source>
</evidence>
<dbReference type="EMBL" id="CP026952">
    <property type="protein sequence ID" value="AWB91549.1"/>
    <property type="molecule type" value="Genomic_DNA"/>
</dbReference>
<dbReference type="RefSeq" id="WP_108577195.1">
    <property type="nucleotide sequence ID" value="NZ_CP026952.1"/>
</dbReference>
<accession>A0A2S0WJN0</accession>
<dbReference type="PANTHER" id="PTHR43069">
    <property type="entry name" value="FUMARYLACETOACETASE"/>
    <property type="match status" value="1"/>
</dbReference>
<evidence type="ECO:0000256" key="3">
    <source>
        <dbReference type="ARBA" id="ARBA00004782"/>
    </source>
</evidence>
<dbReference type="InterPro" id="IPR036462">
    <property type="entry name" value="Fumarylacetoacetase_N_sf"/>
</dbReference>
<comment type="cofactor">
    <cofactor evidence="2 13">
        <name>Mg(2+)</name>
        <dbReference type="ChEBI" id="CHEBI:18420"/>
    </cofactor>
</comment>
<evidence type="ECO:0000256" key="1">
    <source>
        <dbReference type="ARBA" id="ARBA00001913"/>
    </source>
</evidence>
<feature type="binding site" evidence="13">
    <location>
        <position position="177"/>
    </location>
    <ligand>
        <name>Ca(2+)</name>
        <dbReference type="ChEBI" id="CHEBI:29108"/>
    </ligand>
</feature>
<dbReference type="AlphaFoldDB" id="A0A2S0WJN0"/>